<keyword evidence="2" id="KW-1185">Reference proteome</keyword>
<dbReference type="Proteomes" id="UP000789342">
    <property type="component" value="Unassembled WGS sequence"/>
</dbReference>
<evidence type="ECO:0000313" key="1">
    <source>
        <dbReference type="EMBL" id="CAG8560550.1"/>
    </source>
</evidence>
<protein>
    <submittedName>
        <fullName evidence="1">4099_t:CDS:1</fullName>
    </submittedName>
</protein>
<gene>
    <name evidence="1" type="ORF">AMORRO_LOCUS5998</name>
</gene>
<organism evidence="1 2">
    <name type="scientific">Acaulospora morrowiae</name>
    <dbReference type="NCBI Taxonomy" id="94023"/>
    <lineage>
        <taxon>Eukaryota</taxon>
        <taxon>Fungi</taxon>
        <taxon>Fungi incertae sedis</taxon>
        <taxon>Mucoromycota</taxon>
        <taxon>Glomeromycotina</taxon>
        <taxon>Glomeromycetes</taxon>
        <taxon>Diversisporales</taxon>
        <taxon>Acaulosporaceae</taxon>
        <taxon>Acaulospora</taxon>
    </lineage>
</organism>
<accession>A0A9N9B9S8</accession>
<dbReference type="EMBL" id="CAJVPV010003816">
    <property type="protein sequence ID" value="CAG8560550.1"/>
    <property type="molecule type" value="Genomic_DNA"/>
</dbReference>
<name>A0A9N9B9S8_9GLOM</name>
<reference evidence="1" key="1">
    <citation type="submission" date="2021-06" db="EMBL/GenBank/DDBJ databases">
        <authorList>
            <person name="Kallberg Y."/>
            <person name="Tangrot J."/>
            <person name="Rosling A."/>
        </authorList>
    </citation>
    <scope>NUCLEOTIDE SEQUENCE</scope>
    <source>
        <strain evidence="1">CL551</strain>
    </source>
</reference>
<sequence>MTELQRIQRIHKAIRDFFDETPVEEWSYIHFLKTFKPIIKSRLDITLRDEKATWKKRFVKQLEKIAEDDTYTEQQRNKAIRLKEKDSLSAELFWDNIEKEKESLRRKLEVKTNMDLVCENTEIEAIEILETA</sequence>
<proteinExistence type="predicted"/>
<dbReference type="OrthoDB" id="2442321at2759"/>
<evidence type="ECO:0000313" key="2">
    <source>
        <dbReference type="Proteomes" id="UP000789342"/>
    </source>
</evidence>
<dbReference type="AlphaFoldDB" id="A0A9N9B9S8"/>
<comment type="caution">
    <text evidence="1">The sequence shown here is derived from an EMBL/GenBank/DDBJ whole genome shotgun (WGS) entry which is preliminary data.</text>
</comment>
<feature type="non-terminal residue" evidence="1">
    <location>
        <position position="1"/>
    </location>
</feature>